<protein>
    <submittedName>
        <fullName evidence="6">MBL fold metallo-hydrolase</fullName>
    </submittedName>
</protein>
<organism evidence="6 7">
    <name type="scientific">Candidatus Caccoplasma merdipullorum</name>
    <dbReference type="NCBI Taxonomy" id="2840718"/>
    <lineage>
        <taxon>Bacteria</taxon>
        <taxon>Pseudomonadati</taxon>
        <taxon>Bacteroidota</taxon>
        <taxon>Bacteroidia</taxon>
        <taxon>Bacteroidales</taxon>
        <taxon>Bacteroidaceae</taxon>
        <taxon>Bacteroidaceae incertae sedis</taxon>
        <taxon>Candidatus Caccoplasma</taxon>
    </lineage>
</organism>
<evidence type="ECO:0000313" key="7">
    <source>
        <dbReference type="Proteomes" id="UP000823636"/>
    </source>
</evidence>
<reference evidence="6" key="1">
    <citation type="submission" date="2020-10" db="EMBL/GenBank/DDBJ databases">
        <authorList>
            <person name="Gilroy R."/>
        </authorList>
    </citation>
    <scope>NUCLEOTIDE SEQUENCE</scope>
    <source>
        <strain evidence="6">G3-4614</strain>
    </source>
</reference>
<evidence type="ECO:0000256" key="3">
    <source>
        <dbReference type="ARBA" id="ARBA00022801"/>
    </source>
</evidence>
<keyword evidence="4" id="KW-0862">Zinc</keyword>
<dbReference type="SUPFAM" id="SSF56281">
    <property type="entry name" value="Metallo-hydrolase/oxidoreductase"/>
    <property type="match status" value="1"/>
</dbReference>
<dbReference type="Gene3D" id="3.60.15.10">
    <property type="entry name" value="Ribonuclease Z/Hydroxyacylglutathione hydrolase-like"/>
    <property type="match status" value="1"/>
</dbReference>
<name>A0A9D9E5U4_9BACT</name>
<sequence>MFNPYQTNCYFLTDETSGSTVVIDSGCYSRSECEKIKHLACTKDWHIEQLLATHLHIDHIFGAQFMIETFDCPFGAYK</sequence>
<dbReference type="Proteomes" id="UP000823636">
    <property type="component" value="Unassembled WGS sequence"/>
</dbReference>
<feature type="domain" description="Metallo-beta-lactamase" evidence="5">
    <location>
        <begin position="4"/>
        <end position="73"/>
    </location>
</feature>
<dbReference type="AlphaFoldDB" id="A0A9D9E5U4"/>
<dbReference type="InterPro" id="IPR001279">
    <property type="entry name" value="Metallo-B-lactamas"/>
</dbReference>
<evidence type="ECO:0000256" key="4">
    <source>
        <dbReference type="ARBA" id="ARBA00022833"/>
    </source>
</evidence>
<dbReference type="CDD" id="cd06262">
    <property type="entry name" value="metallo-hydrolase-like_MBL-fold"/>
    <property type="match status" value="1"/>
</dbReference>
<dbReference type="GO" id="GO:0046872">
    <property type="term" value="F:metal ion binding"/>
    <property type="evidence" value="ECO:0007669"/>
    <property type="project" value="UniProtKB-KW"/>
</dbReference>
<evidence type="ECO:0000256" key="1">
    <source>
        <dbReference type="ARBA" id="ARBA00001947"/>
    </source>
</evidence>
<dbReference type="InterPro" id="IPR051453">
    <property type="entry name" value="MBL_Glyoxalase_II"/>
</dbReference>
<gene>
    <name evidence="6" type="ORF">IAC54_01830</name>
</gene>
<keyword evidence="2" id="KW-0479">Metal-binding</keyword>
<dbReference type="Pfam" id="PF00753">
    <property type="entry name" value="Lactamase_B"/>
    <property type="match status" value="1"/>
</dbReference>
<proteinExistence type="predicted"/>
<accession>A0A9D9E5U4</accession>
<evidence type="ECO:0000259" key="5">
    <source>
        <dbReference type="Pfam" id="PF00753"/>
    </source>
</evidence>
<comment type="caution">
    <text evidence="6">The sequence shown here is derived from an EMBL/GenBank/DDBJ whole genome shotgun (WGS) entry which is preliminary data.</text>
</comment>
<dbReference type="InterPro" id="IPR036866">
    <property type="entry name" value="RibonucZ/Hydroxyglut_hydro"/>
</dbReference>
<dbReference type="EMBL" id="JADIMW010000015">
    <property type="protein sequence ID" value="MBO8437624.1"/>
    <property type="molecule type" value="Genomic_DNA"/>
</dbReference>
<dbReference type="PANTHER" id="PTHR46233">
    <property type="entry name" value="HYDROXYACYLGLUTATHIONE HYDROLASE GLOC"/>
    <property type="match status" value="1"/>
</dbReference>
<dbReference type="GO" id="GO:0016787">
    <property type="term" value="F:hydrolase activity"/>
    <property type="evidence" value="ECO:0007669"/>
    <property type="project" value="UniProtKB-KW"/>
</dbReference>
<evidence type="ECO:0000256" key="2">
    <source>
        <dbReference type="ARBA" id="ARBA00022723"/>
    </source>
</evidence>
<dbReference type="PANTHER" id="PTHR46233:SF3">
    <property type="entry name" value="HYDROXYACYLGLUTATHIONE HYDROLASE GLOC"/>
    <property type="match status" value="1"/>
</dbReference>
<reference evidence="6" key="2">
    <citation type="journal article" date="2021" name="PeerJ">
        <title>Extensive microbial diversity within the chicken gut microbiome revealed by metagenomics and culture.</title>
        <authorList>
            <person name="Gilroy R."/>
            <person name="Ravi A."/>
            <person name="Getino M."/>
            <person name="Pursley I."/>
            <person name="Horton D.L."/>
            <person name="Alikhan N.F."/>
            <person name="Baker D."/>
            <person name="Gharbi K."/>
            <person name="Hall N."/>
            <person name="Watson M."/>
            <person name="Adriaenssens E.M."/>
            <person name="Foster-Nyarko E."/>
            <person name="Jarju S."/>
            <person name="Secka A."/>
            <person name="Antonio M."/>
            <person name="Oren A."/>
            <person name="Chaudhuri R.R."/>
            <person name="La Ragione R."/>
            <person name="Hildebrand F."/>
            <person name="Pallen M.J."/>
        </authorList>
    </citation>
    <scope>NUCLEOTIDE SEQUENCE</scope>
    <source>
        <strain evidence="6">G3-4614</strain>
    </source>
</reference>
<comment type="cofactor">
    <cofactor evidence="1">
        <name>Zn(2+)</name>
        <dbReference type="ChEBI" id="CHEBI:29105"/>
    </cofactor>
</comment>
<evidence type="ECO:0000313" key="6">
    <source>
        <dbReference type="EMBL" id="MBO8437624.1"/>
    </source>
</evidence>
<keyword evidence="3" id="KW-0378">Hydrolase</keyword>